<evidence type="ECO:0008006" key="3">
    <source>
        <dbReference type="Google" id="ProtNLM"/>
    </source>
</evidence>
<dbReference type="RefSeq" id="WP_349143834.1">
    <property type="nucleotide sequence ID" value="NZ_JBBMFC010000005.1"/>
</dbReference>
<proteinExistence type="predicted"/>
<organism evidence="1 2">
    <name type="scientific">Hominiventricola aquisgranensis</name>
    <dbReference type="NCBI Taxonomy" id="3133164"/>
    <lineage>
        <taxon>Bacteria</taxon>
        <taxon>Bacillati</taxon>
        <taxon>Bacillota</taxon>
        <taxon>Clostridia</taxon>
        <taxon>Lachnospirales</taxon>
        <taxon>Lachnospiraceae</taxon>
        <taxon>Hominiventricola</taxon>
    </lineage>
</organism>
<comment type="caution">
    <text evidence="1">The sequence shown here is derived from an EMBL/GenBank/DDBJ whole genome shotgun (WGS) entry which is preliminary data.</text>
</comment>
<sequence>MGEKDIAEKVLLSYNDVFSDIVNVLLFGGKEVILENDLEDQTTRTAYKADKTRERSSAVT</sequence>
<dbReference type="EMBL" id="JBBMFC010000005">
    <property type="protein sequence ID" value="MEQ2577928.1"/>
    <property type="molecule type" value="Genomic_DNA"/>
</dbReference>
<evidence type="ECO:0000313" key="1">
    <source>
        <dbReference type="EMBL" id="MEQ2577928.1"/>
    </source>
</evidence>
<evidence type="ECO:0000313" key="2">
    <source>
        <dbReference type="Proteomes" id="UP001470288"/>
    </source>
</evidence>
<dbReference type="Proteomes" id="UP001470288">
    <property type="component" value="Unassembled WGS sequence"/>
</dbReference>
<reference evidence="1 2" key="1">
    <citation type="submission" date="2024-03" db="EMBL/GenBank/DDBJ databases">
        <title>Human intestinal bacterial collection.</title>
        <authorList>
            <person name="Pauvert C."/>
            <person name="Hitch T.C.A."/>
            <person name="Clavel T."/>
        </authorList>
    </citation>
    <scope>NUCLEOTIDE SEQUENCE [LARGE SCALE GENOMIC DNA]</scope>
    <source>
        <strain evidence="1 2">CLA-AA-H78B</strain>
    </source>
</reference>
<name>A0ABV1HYB6_9FIRM</name>
<accession>A0ABV1HYB6</accession>
<gene>
    <name evidence="1" type="ORF">WMO62_03600</name>
</gene>
<protein>
    <recommendedName>
        <fullName evidence="3">Transposase</fullName>
    </recommendedName>
</protein>
<keyword evidence="2" id="KW-1185">Reference proteome</keyword>